<reference evidence="1 2" key="1">
    <citation type="submission" date="2020-09" db="EMBL/GenBank/DDBJ databases">
        <authorList>
            <person name="Yoon J.-W."/>
        </authorList>
    </citation>
    <scope>NUCLEOTIDE SEQUENCE [LARGE SCALE GENOMIC DNA]</scope>
    <source>
        <strain evidence="1 2">KMU-140</strain>
    </source>
</reference>
<keyword evidence="2" id="KW-1185">Reference proteome</keyword>
<name>A0ABR8KP96_9SPHN</name>
<comment type="caution">
    <text evidence="1">The sequence shown here is derived from an EMBL/GenBank/DDBJ whole genome shotgun (WGS) entry which is preliminary data.</text>
</comment>
<dbReference type="EMBL" id="JACXLC010000001">
    <property type="protein sequence ID" value="MBD2842455.1"/>
    <property type="molecule type" value="Genomic_DNA"/>
</dbReference>
<dbReference type="SUPFAM" id="SSF53756">
    <property type="entry name" value="UDP-Glycosyltransferase/glycogen phosphorylase"/>
    <property type="match status" value="1"/>
</dbReference>
<proteinExistence type="predicted"/>
<dbReference type="Gene3D" id="3.40.50.2000">
    <property type="entry name" value="Glycogen Phosphorylase B"/>
    <property type="match status" value="1"/>
</dbReference>
<dbReference type="RefSeq" id="WP_190787913.1">
    <property type="nucleotide sequence ID" value="NZ_JACXLC010000001.1"/>
</dbReference>
<dbReference type="Gene3D" id="3.40.50.11190">
    <property type="match status" value="1"/>
</dbReference>
<gene>
    <name evidence="1" type="ORF">IB285_09325</name>
</gene>
<evidence type="ECO:0008006" key="3">
    <source>
        <dbReference type="Google" id="ProtNLM"/>
    </source>
</evidence>
<sequence>MSRCIALAEALRLSGVESTFAGKFDAAAQDQLAAAGFNSVPLSFRVNSDADDTEVAGGTSGDTFDFTIIDSYRADEDYLLQIKSPDRKIVVIDDFRKLNSYPCDVVLNFTWDAPKLGYQDDPVLLLGPEYFLARRRLVDARGRSILRDRQGEVRNLLIAIGGSDPKGLTGRLLKLLRQQHAGLCVHAIGTENDEAATLLGEFDEGSRFLPRQPDLSEPLLWADAALTGGGLIKYECAYMGVPAAAIAQNEGQDSESQSFARAGLVHDLGLADQVDDERLSQSLEKFLSDANLRASLVARARETFPSDPAANAADAILEAVKR</sequence>
<accession>A0ABR8KP96</accession>
<dbReference type="Proteomes" id="UP000635384">
    <property type="component" value="Unassembled WGS sequence"/>
</dbReference>
<protein>
    <recommendedName>
        <fullName evidence="3">Glycosyl transferase family 28 C-terminal domain-containing protein</fullName>
    </recommendedName>
</protein>
<evidence type="ECO:0000313" key="1">
    <source>
        <dbReference type="EMBL" id="MBD2842455.1"/>
    </source>
</evidence>
<organism evidence="1 2">
    <name type="scientific">Erythrobacter rubeus</name>
    <dbReference type="NCBI Taxonomy" id="2760803"/>
    <lineage>
        <taxon>Bacteria</taxon>
        <taxon>Pseudomonadati</taxon>
        <taxon>Pseudomonadota</taxon>
        <taxon>Alphaproteobacteria</taxon>
        <taxon>Sphingomonadales</taxon>
        <taxon>Erythrobacteraceae</taxon>
        <taxon>Erythrobacter/Porphyrobacter group</taxon>
        <taxon>Erythrobacter</taxon>
    </lineage>
</organism>
<evidence type="ECO:0000313" key="2">
    <source>
        <dbReference type="Proteomes" id="UP000635384"/>
    </source>
</evidence>